<dbReference type="Proteomes" id="UP000219036">
    <property type="component" value="Unassembled WGS sequence"/>
</dbReference>
<dbReference type="InterPro" id="IPR004564">
    <property type="entry name" value="OM_lipoprot_carrier_LolA-like"/>
</dbReference>
<accession>A0A285NL58</accession>
<proteinExistence type="predicted"/>
<dbReference type="PANTHER" id="PTHR35869:SF1">
    <property type="entry name" value="OUTER-MEMBRANE LIPOPROTEIN CARRIER PROTEIN"/>
    <property type="match status" value="1"/>
</dbReference>
<keyword evidence="3" id="KW-1185">Reference proteome</keyword>
<organism evidence="2 3">
    <name type="scientific">Persephonella hydrogeniphila</name>
    <dbReference type="NCBI Taxonomy" id="198703"/>
    <lineage>
        <taxon>Bacteria</taxon>
        <taxon>Pseudomonadati</taxon>
        <taxon>Aquificota</taxon>
        <taxon>Aquificia</taxon>
        <taxon>Aquificales</taxon>
        <taxon>Hydrogenothermaceae</taxon>
        <taxon>Persephonella</taxon>
    </lineage>
</organism>
<keyword evidence="2" id="KW-0449">Lipoprotein</keyword>
<dbReference type="OrthoDB" id="12614at2"/>
<dbReference type="RefSeq" id="WP_097000526.1">
    <property type="nucleotide sequence ID" value="NZ_OBEI01000005.1"/>
</dbReference>
<dbReference type="Gene3D" id="2.50.20.10">
    <property type="entry name" value="Lipoprotein localisation LolA/LolB/LppX"/>
    <property type="match status" value="1"/>
</dbReference>
<gene>
    <name evidence="2" type="ORF">SAMN06265182_1358</name>
</gene>
<name>A0A285NL58_9AQUI</name>
<protein>
    <submittedName>
        <fullName evidence="2">Outer membrane lipoprotein-sorting protein</fullName>
    </submittedName>
</protein>
<dbReference type="EMBL" id="OBEI01000005">
    <property type="protein sequence ID" value="SNZ08606.1"/>
    <property type="molecule type" value="Genomic_DNA"/>
</dbReference>
<evidence type="ECO:0000313" key="2">
    <source>
        <dbReference type="EMBL" id="SNZ08606.1"/>
    </source>
</evidence>
<dbReference type="InterPro" id="IPR029046">
    <property type="entry name" value="LolA/LolB/LppX"/>
</dbReference>
<dbReference type="AlphaFoldDB" id="A0A285NL58"/>
<sequence length="200" mass="23683">MIRVFVVFLLFFSFSFGGVLKSLEEKLKEVSSIKADFKQRTYMPDLEQPEEFEGKIFISKNQQIKIIYEKPIKQIYFLDKNELTIYTPEDKQVVKSSLTDQFFLLKIFKAFMSEEGLSSLFKVETEKRKGDLIDIVLSVKGKSDIKKTEMILKKDLTVKQIIVWDKEGNRMEINFYDFVYSKEPVELYIKIPEDVEIIYY</sequence>
<dbReference type="SUPFAM" id="SSF89392">
    <property type="entry name" value="Prokaryotic lipoproteins and lipoprotein localization factors"/>
    <property type="match status" value="1"/>
</dbReference>
<evidence type="ECO:0000256" key="1">
    <source>
        <dbReference type="ARBA" id="ARBA00022729"/>
    </source>
</evidence>
<evidence type="ECO:0000313" key="3">
    <source>
        <dbReference type="Proteomes" id="UP000219036"/>
    </source>
</evidence>
<dbReference type="PANTHER" id="PTHR35869">
    <property type="entry name" value="OUTER-MEMBRANE LIPOPROTEIN CARRIER PROTEIN"/>
    <property type="match status" value="1"/>
</dbReference>
<keyword evidence="1" id="KW-0732">Signal</keyword>
<reference evidence="3" key="1">
    <citation type="submission" date="2017-09" db="EMBL/GenBank/DDBJ databases">
        <authorList>
            <person name="Varghese N."/>
            <person name="Submissions S."/>
        </authorList>
    </citation>
    <scope>NUCLEOTIDE SEQUENCE [LARGE SCALE GENOMIC DNA]</scope>
    <source>
        <strain evidence="3">DSM 15103</strain>
    </source>
</reference>
<dbReference type="CDD" id="cd16325">
    <property type="entry name" value="LolA"/>
    <property type="match status" value="1"/>
</dbReference>
<dbReference type="Pfam" id="PF03548">
    <property type="entry name" value="LolA"/>
    <property type="match status" value="1"/>
</dbReference>